<gene>
    <name evidence="2" type="ORF">NKR19_g4925</name>
</gene>
<feature type="region of interest" description="Disordered" evidence="1">
    <location>
        <begin position="211"/>
        <end position="324"/>
    </location>
</feature>
<organism evidence="2 3">
    <name type="scientific">Coniochaeta hoffmannii</name>
    <dbReference type="NCBI Taxonomy" id="91930"/>
    <lineage>
        <taxon>Eukaryota</taxon>
        <taxon>Fungi</taxon>
        <taxon>Dikarya</taxon>
        <taxon>Ascomycota</taxon>
        <taxon>Pezizomycotina</taxon>
        <taxon>Sordariomycetes</taxon>
        <taxon>Sordariomycetidae</taxon>
        <taxon>Coniochaetales</taxon>
        <taxon>Coniochaetaceae</taxon>
        <taxon>Coniochaeta</taxon>
    </lineage>
</organism>
<feature type="compositionally biased region" description="Polar residues" evidence="1">
    <location>
        <begin position="241"/>
        <end position="258"/>
    </location>
</feature>
<comment type="caution">
    <text evidence="2">The sequence shown here is derived from an EMBL/GenBank/DDBJ whole genome shotgun (WGS) entry which is preliminary data.</text>
</comment>
<feature type="region of interest" description="Disordered" evidence="1">
    <location>
        <begin position="1"/>
        <end position="26"/>
    </location>
</feature>
<feature type="compositionally biased region" description="Basic residues" evidence="1">
    <location>
        <begin position="311"/>
        <end position="324"/>
    </location>
</feature>
<sequence>MPKKKASGHVAKAMSTPASQSNPKPAPIPVDYRLKGFEFDGVSYDQDILQVIESPQPFYNQKAGAAERIVSVLVAFMHVAIWFANYRHLEDLFFDAVGEALARPQAACLRLARRLARARLSFKRRHGRDYKVYFGNSRSDHDLLPRKIVDLVHEYMGLCENQQPLPRLRRGETMWDHTKPLSVATRKFIATTPQDLALKPPTIAVQAFIEDNRDRSRSPRRAKNGRSAVGNKNRDKYRSRSLINTEPQHVPRSPSNSGLFVGPPPSPKPSQTYIAGFLVSISDDDNEIKEEQPPRPRSNKENEPPSTKASVSKKKPSSNKARAT</sequence>
<keyword evidence="3" id="KW-1185">Reference proteome</keyword>
<dbReference type="AlphaFoldDB" id="A0AA38S049"/>
<reference evidence="2" key="1">
    <citation type="submission" date="2022-07" db="EMBL/GenBank/DDBJ databases">
        <title>Fungi with potential for degradation of polypropylene.</title>
        <authorList>
            <person name="Gostincar C."/>
        </authorList>
    </citation>
    <scope>NUCLEOTIDE SEQUENCE</scope>
    <source>
        <strain evidence="2">EXF-13287</strain>
    </source>
</reference>
<accession>A0AA38S049</accession>
<dbReference type="EMBL" id="JANBVN010000064">
    <property type="protein sequence ID" value="KAJ9151523.1"/>
    <property type="molecule type" value="Genomic_DNA"/>
</dbReference>
<feature type="compositionally biased region" description="Basic and acidic residues" evidence="1">
    <location>
        <begin position="289"/>
        <end position="303"/>
    </location>
</feature>
<dbReference type="Proteomes" id="UP001174691">
    <property type="component" value="Unassembled WGS sequence"/>
</dbReference>
<evidence type="ECO:0000313" key="2">
    <source>
        <dbReference type="EMBL" id="KAJ9151523.1"/>
    </source>
</evidence>
<evidence type="ECO:0000256" key="1">
    <source>
        <dbReference type="SAM" id="MobiDB-lite"/>
    </source>
</evidence>
<name>A0AA38S049_9PEZI</name>
<protein>
    <submittedName>
        <fullName evidence="2">Uncharacterized protein</fullName>
    </submittedName>
</protein>
<evidence type="ECO:0000313" key="3">
    <source>
        <dbReference type="Proteomes" id="UP001174691"/>
    </source>
</evidence>
<proteinExistence type="predicted"/>